<evidence type="ECO:0000256" key="4">
    <source>
        <dbReference type="ARBA" id="ARBA00022723"/>
    </source>
</evidence>
<keyword evidence="7" id="KW-0408">Iron</keyword>
<feature type="transmembrane region" description="Helical" evidence="12">
    <location>
        <begin position="354"/>
        <end position="374"/>
    </location>
</feature>
<evidence type="ECO:0000256" key="7">
    <source>
        <dbReference type="ARBA" id="ARBA00023004"/>
    </source>
</evidence>
<sequence>MSSSQSSRGVALLARFAASGVASAAALPATGAGLLSSGGLLSSTAPQASLAAFSLRALFRDAAHAVVGRQLSTVAAAGAADAGAAAAGAAKRCSGMLLSTGVLSRGLATAAEAGASTAVGRGGLLAAARGAGAASASTSSSRGSLPSRLLLLTARFKSTAAAVAGEAAAATAASSSSAAAASSAYGGAALSAGLSDGARRALAAWLGLCSVWVYSMVVLGGITRLTRSGLSMTEWKLTGERPPMTQADWEAEFTKYRASPEYKKVHRSMTLDEFKFIYWMEYAHRMWGRFLGLAFALPASYFAARRWINGPLARRLGLLFFMGGTQGFVGWWMVRSGLEEPEHEWSQPRVSPYRLAAHLVSAFAIYATLTWTTLDLMYPRAATAGAAEPLLRSTAAARGRLLPLAALIAVTATSGAFVAGMDAGHAYNTWPLMAGQLVPVDDYCDWERLGLSPLRNLFENTAAVQFNHRTLATVTLLSVAAAWATYRRPGLLPPRATTCLHAVALVTAAQFALGVWTLLQYVPVPLGSAHQANALNLFTAALALLHACRPPAPGGMLGAALAPLVTPAAVAAVGAVGYAVVTSNGAVTASERYTGPSNARAPAGAK</sequence>
<feature type="transmembrane region" description="Helical" evidence="12">
    <location>
        <begin position="466"/>
        <end position="486"/>
    </location>
</feature>
<dbReference type="GO" id="GO:0016653">
    <property type="term" value="F:oxidoreductase activity, acting on NAD(P)H, heme protein as acceptor"/>
    <property type="evidence" value="ECO:0007669"/>
    <property type="project" value="TreeGrafter"/>
</dbReference>
<dbReference type="GO" id="GO:0120547">
    <property type="term" value="F:heme A synthase activity"/>
    <property type="evidence" value="ECO:0007669"/>
    <property type="project" value="UniProtKB-EC"/>
</dbReference>
<dbReference type="InterPro" id="IPR003780">
    <property type="entry name" value="COX15/CtaA_fam"/>
</dbReference>
<keyword evidence="8" id="KW-0350">Heme biosynthesis</keyword>
<evidence type="ECO:0000256" key="6">
    <source>
        <dbReference type="ARBA" id="ARBA00023002"/>
    </source>
</evidence>
<feature type="transmembrane region" description="Helical" evidence="12">
    <location>
        <begin position="560"/>
        <end position="581"/>
    </location>
</feature>
<evidence type="ECO:0000313" key="14">
    <source>
        <dbReference type="Proteomes" id="UP000650467"/>
    </source>
</evidence>
<keyword evidence="9 12" id="KW-0472">Membrane</keyword>
<keyword evidence="3 12" id="KW-0812">Transmembrane</keyword>
<dbReference type="GO" id="GO:0005743">
    <property type="term" value="C:mitochondrial inner membrane"/>
    <property type="evidence" value="ECO:0007669"/>
    <property type="project" value="TreeGrafter"/>
</dbReference>
<feature type="transmembrane region" description="Helical" evidence="12">
    <location>
        <begin position="498"/>
        <end position="519"/>
    </location>
</feature>
<feature type="transmembrane region" description="Helical" evidence="12">
    <location>
        <begin position="316"/>
        <end position="334"/>
    </location>
</feature>
<evidence type="ECO:0000256" key="9">
    <source>
        <dbReference type="ARBA" id="ARBA00023136"/>
    </source>
</evidence>
<evidence type="ECO:0000256" key="3">
    <source>
        <dbReference type="ARBA" id="ARBA00022692"/>
    </source>
</evidence>
<comment type="subcellular location">
    <subcellularLocation>
        <location evidence="2">Membrane</location>
        <topology evidence="2">Multi-pass membrane protein</topology>
    </subcellularLocation>
</comment>
<evidence type="ECO:0000256" key="11">
    <source>
        <dbReference type="ARBA" id="ARBA00048044"/>
    </source>
</evidence>
<comment type="catalytic activity">
    <reaction evidence="11">
        <text>Fe(II)-heme o + 2 A + H2O = Fe(II)-heme a + 2 AH2</text>
        <dbReference type="Rhea" id="RHEA:63388"/>
        <dbReference type="ChEBI" id="CHEBI:13193"/>
        <dbReference type="ChEBI" id="CHEBI:15377"/>
        <dbReference type="ChEBI" id="CHEBI:17499"/>
        <dbReference type="ChEBI" id="CHEBI:60530"/>
        <dbReference type="ChEBI" id="CHEBI:61715"/>
        <dbReference type="EC" id="1.17.99.9"/>
    </reaction>
    <physiologicalReaction direction="left-to-right" evidence="11">
        <dbReference type="Rhea" id="RHEA:63389"/>
    </physiologicalReaction>
</comment>
<evidence type="ECO:0000256" key="8">
    <source>
        <dbReference type="ARBA" id="ARBA00023133"/>
    </source>
</evidence>
<evidence type="ECO:0000256" key="5">
    <source>
        <dbReference type="ARBA" id="ARBA00022989"/>
    </source>
</evidence>
<feature type="transmembrane region" description="Helical" evidence="12">
    <location>
        <begin position="286"/>
        <end position="304"/>
    </location>
</feature>
<keyword evidence="14" id="KW-1185">Reference proteome</keyword>
<gene>
    <name evidence="13" type="ORF">HXX76_007372</name>
</gene>
<evidence type="ECO:0000256" key="10">
    <source>
        <dbReference type="ARBA" id="ARBA00044501"/>
    </source>
</evidence>
<evidence type="ECO:0000256" key="12">
    <source>
        <dbReference type="SAM" id="Phobius"/>
    </source>
</evidence>
<evidence type="ECO:0000256" key="1">
    <source>
        <dbReference type="ARBA" id="ARBA00001970"/>
    </source>
</evidence>
<name>A0A835W491_CHLIN</name>
<keyword evidence="5 12" id="KW-1133">Transmembrane helix</keyword>
<proteinExistence type="inferred from homology"/>
<dbReference type="PANTHER" id="PTHR23289:SF2">
    <property type="entry name" value="CYTOCHROME C OXIDASE ASSEMBLY PROTEIN COX15 HOMOLOG"/>
    <property type="match status" value="1"/>
</dbReference>
<feature type="transmembrane region" description="Helical" evidence="12">
    <location>
        <begin position="202"/>
        <end position="222"/>
    </location>
</feature>
<comment type="pathway">
    <text evidence="10">Porphyrin-containing compound metabolism; heme A biosynthesis; heme A from heme O: step 1/1.</text>
</comment>
<dbReference type="InterPro" id="IPR023754">
    <property type="entry name" value="HemeA_Synthase_type2"/>
</dbReference>
<comment type="cofactor">
    <cofactor evidence="1">
        <name>heme b</name>
        <dbReference type="ChEBI" id="CHEBI:60344"/>
    </cofactor>
</comment>
<dbReference type="OrthoDB" id="1726137at2759"/>
<reference evidence="13" key="1">
    <citation type="journal article" date="2020" name="bioRxiv">
        <title>Comparative genomics of Chlamydomonas.</title>
        <authorList>
            <person name="Craig R.J."/>
            <person name="Hasan A.R."/>
            <person name="Ness R.W."/>
            <person name="Keightley P.D."/>
        </authorList>
    </citation>
    <scope>NUCLEOTIDE SEQUENCE</scope>
    <source>
        <strain evidence="13">SAG 7.73</strain>
    </source>
</reference>
<feature type="transmembrane region" description="Helical" evidence="12">
    <location>
        <begin position="401"/>
        <end position="421"/>
    </location>
</feature>
<comment type="caution">
    <text evidence="13">The sequence shown here is derived from an EMBL/GenBank/DDBJ whole genome shotgun (WGS) entry which is preliminary data.</text>
</comment>
<keyword evidence="4" id="KW-0479">Metal-binding</keyword>
<accession>A0A835W491</accession>
<dbReference type="PANTHER" id="PTHR23289">
    <property type="entry name" value="CYTOCHROME C OXIDASE ASSEMBLY PROTEIN COX15"/>
    <property type="match status" value="1"/>
</dbReference>
<protein>
    <submittedName>
        <fullName evidence="13">Uncharacterized protein</fullName>
    </submittedName>
</protein>
<dbReference type="EMBL" id="JAEHOC010000015">
    <property type="protein sequence ID" value="KAG2435296.1"/>
    <property type="molecule type" value="Genomic_DNA"/>
</dbReference>
<dbReference type="Pfam" id="PF02628">
    <property type="entry name" value="COX15-CtaA"/>
    <property type="match status" value="1"/>
</dbReference>
<organism evidence="13 14">
    <name type="scientific">Chlamydomonas incerta</name>
    <dbReference type="NCBI Taxonomy" id="51695"/>
    <lineage>
        <taxon>Eukaryota</taxon>
        <taxon>Viridiplantae</taxon>
        <taxon>Chlorophyta</taxon>
        <taxon>core chlorophytes</taxon>
        <taxon>Chlorophyceae</taxon>
        <taxon>CS clade</taxon>
        <taxon>Chlamydomonadales</taxon>
        <taxon>Chlamydomonadaceae</taxon>
        <taxon>Chlamydomonas</taxon>
    </lineage>
</organism>
<dbReference type="GO" id="GO:0046872">
    <property type="term" value="F:metal ion binding"/>
    <property type="evidence" value="ECO:0007669"/>
    <property type="project" value="UniProtKB-KW"/>
</dbReference>
<evidence type="ECO:0000313" key="13">
    <source>
        <dbReference type="EMBL" id="KAG2435296.1"/>
    </source>
</evidence>
<dbReference type="Proteomes" id="UP000650467">
    <property type="component" value="Unassembled WGS sequence"/>
</dbReference>
<dbReference type="HAMAP" id="MF_01665">
    <property type="entry name" value="HemeA_synth_type2"/>
    <property type="match status" value="1"/>
</dbReference>
<evidence type="ECO:0000256" key="2">
    <source>
        <dbReference type="ARBA" id="ARBA00004141"/>
    </source>
</evidence>
<keyword evidence="6" id="KW-0560">Oxidoreductase</keyword>
<dbReference type="GO" id="GO:0006784">
    <property type="term" value="P:heme A biosynthetic process"/>
    <property type="evidence" value="ECO:0007669"/>
    <property type="project" value="InterPro"/>
</dbReference>
<dbReference type="AlphaFoldDB" id="A0A835W491"/>